<evidence type="ECO:0000259" key="2">
    <source>
        <dbReference type="Pfam" id="PF02350"/>
    </source>
</evidence>
<accession>A0AB73S8V8</accession>
<dbReference type="AlphaFoldDB" id="A0AB73S8V8"/>
<dbReference type="SUPFAM" id="SSF53756">
    <property type="entry name" value="UDP-Glycosyltransferase/glycogen phosphorylase"/>
    <property type="match status" value="1"/>
</dbReference>
<sequence length="49" mass="5420">TDEETIFGLADELLSDKAAHDKMSKASNPYGDGRASERIVEAILQHFNK</sequence>
<reference evidence="3 4" key="1">
    <citation type="submission" date="2017-09" db="EMBL/GenBank/DDBJ databases">
        <title>Large-scale bioinformatics analysis of Bacillus genomes uncovers conserved roles of natural products in bacterial physiology.</title>
        <authorList>
            <consortium name="Agbiome Team Llc"/>
            <person name="Bleich R.M."/>
            <person name="Kirk G.J."/>
            <person name="Santa Maria K.C."/>
            <person name="Allen S.E."/>
            <person name="Farag S."/>
            <person name="Shank E.A."/>
            <person name="Bowers A."/>
        </authorList>
    </citation>
    <scope>NUCLEOTIDE SEQUENCE [LARGE SCALE GENOMIC DNA]</scope>
    <source>
        <strain evidence="3 4">AFS000414</strain>
    </source>
</reference>
<dbReference type="Pfam" id="PF02350">
    <property type="entry name" value="Epimerase_2"/>
    <property type="match status" value="1"/>
</dbReference>
<dbReference type="RefSeq" id="WP_179866382.1">
    <property type="nucleotide sequence ID" value="NZ_NUFG01000005.1"/>
</dbReference>
<dbReference type="EMBL" id="NUFG01000005">
    <property type="protein sequence ID" value="PEK26086.1"/>
    <property type="molecule type" value="Genomic_DNA"/>
</dbReference>
<protein>
    <submittedName>
        <fullName evidence="3">UDP-N-acetylglucosamine 2-epimerase (Non-hydrolyzing)</fullName>
    </submittedName>
</protein>
<proteinExistence type="inferred from homology"/>
<dbReference type="Proteomes" id="UP000220435">
    <property type="component" value="Unassembled WGS sequence"/>
</dbReference>
<evidence type="ECO:0000313" key="4">
    <source>
        <dbReference type="Proteomes" id="UP000220435"/>
    </source>
</evidence>
<feature type="non-terminal residue" evidence="3">
    <location>
        <position position="1"/>
    </location>
</feature>
<comment type="similarity">
    <text evidence="1">Belongs to the UDP-N-acetylglucosamine 2-epimerase family.</text>
</comment>
<organism evidence="3 4">
    <name type="scientific">Bacillus wiedmannii</name>
    <dbReference type="NCBI Taxonomy" id="1890302"/>
    <lineage>
        <taxon>Bacteria</taxon>
        <taxon>Bacillati</taxon>
        <taxon>Bacillota</taxon>
        <taxon>Bacilli</taxon>
        <taxon>Bacillales</taxon>
        <taxon>Bacillaceae</taxon>
        <taxon>Bacillus</taxon>
        <taxon>Bacillus cereus group</taxon>
    </lineage>
</organism>
<evidence type="ECO:0000256" key="1">
    <source>
        <dbReference type="RuleBase" id="RU003513"/>
    </source>
</evidence>
<dbReference type="Gene3D" id="3.40.50.2000">
    <property type="entry name" value="Glycogen Phosphorylase B"/>
    <property type="match status" value="2"/>
</dbReference>
<feature type="domain" description="UDP-N-acetylglucosamine 2-epimerase" evidence="2">
    <location>
        <begin position="1"/>
        <end position="43"/>
    </location>
</feature>
<dbReference type="GO" id="GO:0016853">
    <property type="term" value="F:isomerase activity"/>
    <property type="evidence" value="ECO:0007669"/>
    <property type="project" value="UniProtKB-KW"/>
</dbReference>
<gene>
    <name evidence="3" type="ORF">CN694_07915</name>
</gene>
<evidence type="ECO:0000313" key="3">
    <source>
        <dbReference type="EMBL" id="PEK26086.1"/>
    </source>
</evidence>
<keyword evidence="1" id="KW-0413">Isomerase</keyword>
<dbReference type="InterPro" id="IPR003331">
    <property type="entry name" value="UDP_GlcNAc_Epimerase_2_dom"/>
</dbReference>
<comment type="caution">
    <text evidence="3">The sequence shown here is derived from an EMBL/GenBank/DDBJ whole genome shotgun (WGS) entry which is preliminary data.</text>
</comment>
<name>A0AB73S8V8_9BACI</name>